<keyword evidence="2" id="KW-1185">Reference proteome</keyword>
<evidence type="ECO:0000313" key="1">
    <source>
        <dbReference type="EMBL" id="SHI73977.1"/>
    </source>
</evidence>
<accession>A0A1M6DKV5</accession>
<dbReference type="STRING" id="1178825.SAMN05216261_1624"/>
<dbReference type="AlphaFoldDB" id="A0A1M6DKV5"/>
<protein>
    <recommendedName>
        <fullName evidence="3">DUF2490 domain-containing protein</fullName>
    </recommendedName>
</protein>
<evidence type="ECO:0000313" key="2">
    <source>
        <dbReference type="Proteomes" id="UP000184396"/>
    </source>
</evidence>
<proteinExistence type="predicted"/>
<dbReference type="RefSeq" id="WP_019386830.1">
    <property type="nucleotide sequence ID" value="NZ_ALIH01000003.1"/>
</dbReference>
<gene>
    <name evidence="1" type="ORF">SAMN05216261_1624</name>
</gene>
<evidence type="ECO:0008006" key="3">
    <source>
        <dbReference type="Google" id="ProtNLM"/>
    </source>
</evidence>
<reference evidence="1 2" key="1">
    <citation type="submission" date="2016-11" db="EMBL/GenBank/DDBJ databases">
        <authorList>
            <person name="Jaros S."/>
            <person name="Januszkiewicz K."/>
            <person name="Wedrychowicz H."/>
        </authorList>
    </citation>
    <scope>NUCLEOTIDE SEQUENCE [LARGE SCALE GENOMIC DNA]</scope>
    <source>
        <strain evidence="1 2">CGMCC 1.12213</strain>
    </source>
</reference>
<dbReference type="EMBL" id="FQYK01000003">
    <property type="protein sequence ID" value="SHI73977.1"/>
    <property type="molecule type" value="Genomic_DNA"/>
</dbReference>
<dbReference type="Proteomes" id="UP000184396">
    <property type="component" value="Unassembled WGS sequence"/>
</dbReference>
<dbReference type="Pfam" id="PF10677">
    <property type="entry name" value="DUF2490"/>
    <property type="match status" value="1"/>
</dbReference>
<sequence length="227" mass="27013">MVNYILNIKVNLVALTMVLMLPIYAQSQDSNFGNWLIYIGNKKLNNNWNLHHEVQYRNYNAIGDLEQLLLRTGLGYTFNNSKNNLLLGYGYILSENYLGNTDEKISVNEHRIFQQFITKQNFNKFSLQHRYRFEQRFVESDFKMRWRYFLGLNVPFCVSEDQTSKLYFSAYNEIFLNTKSSVFDRNRLYGGIGYNINKNIRVEAGYMNQFFETSSRDQFNILTFVNF</sequence>
<organism evidence="1 2">
    <name type="scientific">Algibacter luteus</name>
    <dbReference type="NCBI Taxonomy" id="1178825"/>
    <lineage>
        <taxon>Bacteria</taxon>
        <taxon>Pseudomonadati</taxon>
        <taxon>Bacteroidota</taxon>
        <taxon>Flavobacteriia</taxon>
        <taxon>Flavobacteriales</taxon>
        <taxon>Flavobacteriaceae</taxon>
        <taxon>Algibacter</taxon>
    </lineage>
</organism>
<dbReference type="InterPro" id="IPR019619">
    <property type="entry name" value="DUF2490"/>
</dbReference>
<dbReference type="eggNOG" id="COG3637">
    <property type="taxonomic scope" value="Bacteria"/>
</dbReference>
<name>A0A1M6DKV5_9FLAO</name>